<evidence type="ECO:0000313" key="2">
    <source>
        <dbReference type="EMBL" id="CAF3854767.1"/>
    </source>
</evidence>
<dbReference type="Proteomes" id="UP000663845">
    <property type="component" value="Unassembled WGS sequence"/>
</dbReference>
<evidence type="ECO:0000313" key="1">
    <source>
        <dbReference type="EMBL" id="CAF0994394.1"/>
    </source>
</evidence>
<reference evidence="1" key="1">
    <citation type="submission" date="2021-02" db="EMBL/GenBank/DDBJ databases">
        <authorList>
            <person name="Nowell W R."/>
        </authorList>
    </citation>
    <scope>NUCLEOTIDE SEQUENCE</scope>
</reference>
<comment type="caution">
    <text evidence="1">The sequence shown here is derived from an EMBL/GenBank/DDBJ whole genome shotgun (WGS) entry which is preliminary data.</text>
</comment>
<evidence type="ECO:0000313" key="3">
    <source>
        <dbReference type="Proteomes" id="UP000663845"/>
    </source>
</evidence>
<dbReference type="EMBL" id="CAJOAZ010001768">
    <property type="protein sequence ID" value="CAF3854767.1"/>
    <property type="molecule type" value="Genomic_DNA"/>
</dbReference>
<accession>A0A814GBM5</accession>
<dbReference type="Proteomes" id="UP000663844">
    <property type="component" value="Unassembled WGS sequence"/>
</dbReference>
<protein>
    <submittedName>
        <fullName evidence="1">Uncharacterized protein</fullName>
    </submittedName>
</protein>
<gene>
    <name evidence="1" type="ORF">JYZ213_LOCUS15640</name>
    <name evidence="2" type="ORF">OXD698_LOCUS21471</name>
</gene>
<name>A0A814GBM5_9BILA</name>
<dbReference type="AlphaFoldDB" id="A0A814GBM5"/>
<dbReference type="EMBL" id="CAJNOG010000136">
    <property type="protein sequence ID" value="CAF0994394.1"/>
    <property type="molecule type" value="Genomic_DNA"/>
</dbReference>
<proteinExistence type="predicted"/>
<organism evidence="1 3">
    <name type="scientific">Adineta steineri</name>
    <dbReference type="NCBI Taxonomy" id="433720"/>
    <lineage>
        <taxon>Eukaryota</taxon>
        <taxon>Metazoa</taxon>
        <taxon>Spiralia</taxon>
        <taxon>Gnathifera</taxon>
        <taxon>Rotifera</taxon>
        <taxon>Eurotatoria</taxon>
        <taxon>Bdelloidea</taxon>
        <taxon>Adinetida</taxon>
        <taxon>Adinetidae</taxon>
        <taxon>Adineta</taxon>
    </lineage>
</organism>
<sequence>MNTKKSKLTTVNRLPSIYIPTLINSESDYKREIRRKLDRIQHDNHDIVRRRLIHDHLFTHEHLTKRYQWFNSDKSYRDTCRTTWNKQIQGKKRTNHVILPHIYPRENTKIRNNPIQIDENEDSNIVDHKITQKFLYTQPVMIEILNAPHSYQAFKYKNDVELRKKSAQRRHIQIQKTAIDDRRYTQLFHTLQET</sequence>